<comment type="similarity">
    <text evidence="1">Belongs to the CREC family.</text>
</comment>
<evidence type="ECO:0000256" key="2">
    <source>
        <dbReference type="ARBA" id="ARBA00022723"/>
    </source>
</evidence>
<evidence type="ECO:0000256" key="1">
    <source>
        <dbReference type="ARBA" id="ARBA00006431"/>
    </source>
</evidence>
<keyword evidence="5" id="KW-0106">Calcium</keyword>
<keyword evidence="3 11" id="KW-0732">Signal</keyword>
<protein>
    <recommendedName>
        <fullName evidence="9">45 kDa calcium-binding protein</fullName>
    </recommendedName>
    <alternativeName>
        <fullName evidence="10">Stromal cell-derived factor 4</fullName>
    </alternativeName>
</protein>
<reference evidence="13" key="1">
    <citation type="submission" date="2020-04" db="EMBL/GenBank/DDBJ databases">
        <authorList>
            <person name="Neveu A P."/>
        </authorList>
    </citation>
    <scope>NUCLEOTIDE SEQUENCE</scope>
    <source>
        <tissue evidence="13">Whole embryo</tissue>
    </source>
</reference>
<dbReference type="EMBL" id="LR790054">
    <property type="protein sequence ID" value="CAB3265916.1"/>
    <property type="molecule type" value="mRNA"/>
</dbReference>
<dbReference type="GO" id="GO:0017156">
    <property type="term" value="P:calcium-ion regulated exocytosis"/>
    <property type="evidence" value="ECO:0007669"/>
    <property type="project" value="TreeGrafter"/>
</dbReference>
<organism evidence="13">
    <name type="scientific">Phallusia mammillata</name>
    <dbReference type="NCBI Taxonomy" id="59560"/>
    <lineage>
        <taxon>Eukaryota</taxon>
        <taxon>Metazoa</taxon>
        <taxon>Chordata</taxon>
        <taxon>Tunicata</taxon>
        <taxon>Ascidiacea</taxon>
        <taxon>Phlebobranchia</taxon>
        <taxon>Ascidiidae</taxon>
        <taxon>Phallusia</taxon>
    </lineage>
</organism>
<dbReference type="Pfam" id="PF13499">
    <property type="entry name" value="EF-hand_7"/>
    <property type="match status" value="2"/>
</dbReference>
<evidence type="ECO:0000313" key="13">
    <source>
        <dbReference type="EMBL" id="CAB3265916.1"/>
    </source>
</evidence>
<proteinExistence type="evidence at transcript level"/>
<dbReference type="AlphaFoldDB" id="A0A6F9DSG7"/>
<dbReference type="InterPro" id="IPR002048">
    <property type="entry name" value="EF_hand_dom"/>
</dbReference>
<feature type="signal peptide" evidence="11">
    <location>
        <begin position="1"/>
        <end position="21"/>
    </location>
</feature>
<feature type="domain" description="EF-hand" evidence="12">
    <location>
        <begin position="286"/>
        <end position="311"/>
    </location>
</feature>
<dbReference type="InterPro" id="IPR011992">
    <property type="entry name" value="EF-hand-dom_pair"/>
</dbReference>
<keyword evidence="2" id="KW-0479">Metal-binding</keyword>
<dbReference type="PROSITE" id="PS50222">
    <property type="entry name" value="EF_HAND_2"/>
    <property type="match status" value="2"/>
</dbReference>
<dbReference type="Gene3D" id="1.10.238.10">
    <property type="entry name" value="EF-hand"/>
    <property type="match status" value="3"/>
</dbReference>
<dbReference type="CDD" id="cd16225">
    <property type="entry name" value="EFh_CREC_cab45"/>
    <property type="match status" value="1"/>
</dbReference>
<dbReference type="PANTHER" id="PTHR10827:SF98">
    <property type="entry name" value="45 KDA CALCIUM-BINDING PROTEIN"/>
    <property type="match status" value="1"/>
</dbReference>
<feature type="domain" description="EF-hand" evidence="12">
    <location>
        <begin position="100"/>
        <end position="135"/>
    </location>
</feature>
<evidence type="ECO:0000256" key="10">
    <source>
        <dbReference type="ARBA" id="ARBA00031511"/>
    </source>
</evidence>
<keyword evidence="6" id="KW-0333">Golgi apparatus</keyword>
<name>A0A6F9DSG7_9ASCI</name>
<dbReference type="InterPro" id="IPR018247">
    <property type="entry name" value="EF_Hand_1_Ca_BS"/>
</dbReference>
<dbReference type="GO" id="GO:0005509">
    <property type="term" value="F:calcium ion binding"/>
    <property type="evidence" value="ECO:0007669"/>
    <property type="project" value="InterPro"/>
</dbReference>
<evidence type="ECO:0000256" key="6">
    <source>
        <dbReference type="ARBA" id="ARBA00023034"/>
    </source>
</evidence>
<sequence>MLPKLLLFVLITFTIVGTSYGKSLMMMVKNESKDGDANPNEEDDAAKKIKTEIEDDLAPPKHLDAVKIGRDGNLNSNFHKEVFLGEDLDNFENGNYELKDQKSKLEEIFHLIDTNKDKHLDNSELTAWVLSKTREHFEEAKRGNAQQFAKIDTDGDNQITWNEYLAEFLAQRNFDKKSVAEKLKNSEKIEISKDVEDEVEDARDKWMQSASEGETDFLTSEQFLDFQHPETSKGMLQYLVEDFLHDMDIDGDGELSIHEYMSVGSDVDVDTQADEWAQIRKKEFRNVMDVNHDNKVTKDELEKYLDPLSENMAEQEARQLIAFGDDDGDDKLSLDELLENSEFYTGSKLYNYAKSVHDDL</sequence>
<dbReference type="PROSITE" id="PS00018">
    <property type="entry name" value="EF_HAND_1"/>
    <property type="match status" value="5"/>
</dbReference>
<evidence type="ECO:0000256" key="4">
    <source>
        <dbReference type="ARBA" id="ARBA00022737"/>
    </source>
</evidence>
<evidence type="ECO:0000256" key="8">
    <source>
        <dbReference type="ARBA" id="ARBA00023769"/>
    </source>
</evidence>
<evidence type="ECO:0000256" key="9">
    <source>
        <dbReference type="ARBA" id="ARBA00023817"/>
    </source>
</evidence>
<accession>A0A6F9DSG7</accession>
<dbReference type="GO" id="GO:0005796">
    <property type="term" value="C:Golgi lumen"/>
    <property type="evidence" value="ECO:0007669"/>
    <property type="project" value="UniProtKB-SubCell"/>
</dbReference>
<evidence type="ECO:0000259" key="12">
    <source>
        <dbReference type="PROSITE" id="PS50222"/>
    </source>
</evidence>
<evidence type="ECO:0000256" key="3">
    <source>
        <dbReference type="ARBA" id="ARBA00022729"/>
    </source>
</evidence>
<dbReference type="SUPFAM" id="SSF47473">
    <property type="entry name" value="EF-hand"/>
    <property type="match status" value="2"/>
</dbReference>
<evidence type="ECO:0000256" key="7">
    <source>
        <dbReference type="ARBA" id="ARBA00023180"/>
    </source>
</evidence>
<dbReference type="PANTHER" id="PTHR10827">
    <property type="entry name" value="RETICULOCALBIN"/>
    <property type="match status" value="1"/>
</dbReference>
<evidence type="ECO:0000256" key="5">
    <source>
        <dbReference type="ARBA" id="ARBA00022837"/>
    </source>
</evidence>
<dbReference type="SMART" id="SM00054">
    <property type="entry name" value="EFh"/>
    <property type="match status" value="4"/>
</dbReference>
<feature type="chain" id="PRO_5026239692" description="45 kDa calcium-binding protein" evidence="11">
    <location>
        <begin position="22"/>
        <end position="360"/>
    </location>
</feature>
<dbReference type="GO" id="GO:0005783">
    <property type="term" value="C:endoplasmic reticulum"/>
    <property type="evidence" value="ECO:0007669"/>
    <property type="project" value="TreeGrafter"/>
</dbReference>
<keyword evidence="7" id="KW-0325">Glycoprotein</keyword>
<dbReference type="Pfam" id="PF13202">
    <property type="entry name" value="EF-hand_5"/>
    <property type="match status" value="1"/>
</dbReference>
<evidence type="ECO:0000256" key="11">
    <source>
        <dbReference type="SAM" id="SignalP"/>
    </source>
</evidence>
<keyword evidence="4" id="KW-0677">Repeat</keyword>
<comment type="subcellular location">
    <subcellularLocation>
        <location evidence="8">Golgi apparatus lumen</location>
    </subcellularLocation>
</comment>
<dbReference type="InterPro" id="IPR027240">
    <property type="entry name" value="CAB45_EFh"/>
</dbReference>
<gene>
    <name evidence="13" type="primary">Sdf4</name>
</gene>